<name>A0A7S2VLZ2_9DINO</name>
<dbReference type="EMBL" id="HBGW01089183">
    <property type="protein sequence ID" value="CAD9638735.1"/>
    <property type="molecule type" value="Transcribed_RNA"/>
</dbReference>
<feature type="transmembrane region" description="Helical" evidence="2">
    <location>
        <begin position="219"/>
        <end position="238"/>
    </location>
</feature>
<evidence type="ECO:0000256" key="1">
    <source>
        <dbReference type="SAM" id="MobiDB-lite"/>
    </source>
</evidence>
<protein>
    <recommendedName>
        <fullName evidence="3">DUF3291 domain-containing protein</fullName>
    </recommendedName>
</protein>
<evidence type="ECO:0000259" key="3">
    <source>
        <dbReference type="Pfam" id="PF11695"/>
    </source>
</evidence>
<keyword evidence="2" id="KW-0812">Transmembrane</keyword>
<dbReference type="AlphaFoldDB" id="A0A7S2VLZ2"/>
<evidence type="ECO:0000256" key="2">
    <source>
        <dbReference type="SAM" id="Phobius"/>
    </source>
</evidence>
<dbReference type="InterPro" id="IPR021708">
    <property type="entry name" value="DUF3291"/>
</dbReference>
<dbReference type="Pfam" id="PF11695">
    <property type="entry name" value="DUF3291"/>
    <property type="match status" value="1"/>
</dbReference>
<reference evidence="4" key="1">
    <citation type="submission" date="2021-01" db="EMBL/GenBank/DDBJ databases">
        <authorList>
            <person name="Corre E."/>
            <person name="Pelletier E."/>
            <person name="Niang G."/>
            <person name="Scheremetjew M."/>
            <person name="Finn R."/>
            <person name="Kale V."/>
            <person name="Holt S."/>
            <person name="Cochrane G."/>
            <person name="Meng A."/>
            <person name="Brown T."/>
            <person name="Cohen L."/>
        </authorList>
    </citation>
    <scope>NUCLEOTIDE SEQUENCE</scope>
    <source>
        <strain evidence="4">RCC3387</strain>
    </source>
</reference>
<dbReference type="SUPFAM" id="SSF54909">
    <property type="entry name" value="Dimeric alpha+beta barrel"/>
    <property type="match status" value="1"/>
</dbReference>
<feature type="region of interest" description="Disordered" evidence="1">
    <location>
        <begin position="171"/>
        <end position="197"/>
    </location>
</feature>
<proteinExistence type="predicted"/>
<evidence type="ECO:0000313" key="4">
    <source>
        <dbReference type="EMBL" id="CAD9638735.1"/>
    </source>
</evidence>
<keyword evidence="2" id="KW-0472">Membrane</keyword>
<sequence length="244" mass="26044">MVASAAAMTGLADKGGPTFHLAVYNRALFKDPMNSDKNKEFVASLGPVMQIAEKSKGFVWRFRSGVDGPGDPDYQEVDRLFPGLALLNLSIWETVADLRHFIYKSGHSAYYRRKTEWFEEESGDLPPKAPCPFAPHHVLWWIPAGGPPPTFADAASRCEHLLRHGDSAEAFTLKRPFPPPGDDRSADSARVGGPLGDHASADSALAGAGPLRRALGSSAALGALVSSVALGMLAVVAIRGARRG</sequence>
<gene>
    <name evidence="4" type="ORF">BRAN1462_LOCUS56557</name>
</gene>
<keyword evidence="2" id="KW-1133">Transmembrane helix</keyword>
<organism evidence="4">
    <name type="scientific">Zooxanthella nutricula</name>
    <dbReference type="NCBI Taxonomy" id="1333877"/>
    <lineage>
        <taxon>Eukaryota</taxon>
        <taxon>Sar</taxon>
        <taxon>Alveolata</taxon>
        <taxon>Dinophyceae</taxon>
        <taxon>Peridiniales</taxon>
        <taxon>Peridiniales incertae sedis</taxon>
        <taxon>Zooxanthella</taxon>
    </lineage>
</organism>
<accession>A0A7S2VLZ2</accession>
<feature type="domain" description="DUF3291" evidence="3">
    <location>
        <begin position="21"/>
        <end position="175"/>
    </location>
</feature>
<dbReference type="InterPro" id="IPR011008">
    <property type="entry name" value="Dimeric_a/b-barrel"/>
</dbReference>